<dbReference type="InterPro" id="IPR008974">
    <property type="entry name" value="TRAF-like"/>
</dbReference>
<dbReference type="EMBL" id="LR031569">
    <property type="protein sequence ID" value="VDC66649.1"/>
    <property type="molecule type" value="Genomic_DNA"/>
</dbReference>
<dbReference type="AlphaFoldDB" id="A0A3P5YHH9"/>
<organism evidence="3">
    <name type="scientific">Brassica campestris</name>
    <name type="common">Field mustard</name>
    <dbReference type="NCBI Taxonomy" id="3711"/>
    <lineage>
        <taxon>Eukaryota</taxon>
        <taxon>Viridiplantae</taxon>
        <taxon>Streptophyta</taxon>
        <taxon>Embryophyta</taxon>
        <taxon>Tracheophyta</taxon>
        <taxon>Spermatophyta</taxon>
        <taxon>Magnoliopsida</taxon>
        <taxon>eudicotyledons</taxon>
        <taxon>Gunneridae</taxon>
        <taxon>Pentapetalae</taxon>
        <taxon>rosids</taxon>
        <taxon>malvids</taxon>
        <taxon>Brassicales</taxon>
        <taxon>Brassicaceae</taxon>
        <taxon>Brassiceae</taxon>
        <taxon>Brassica</taxon>
    </lineage>
</organism>
<dbReference type="SUPFAM" id="SSF49599">
    <property type="entry name" value="TRAF domain-like"/>
    <property type="match status" value="1"/>
</dbReference>
<dbReference type="InterPro" id="IPR002083">
    <property type="entry name" value="MATH/TRAF_dom"/>
</dbReference>
<dbReference type="PROSITE" id="PS50144">
    <property type="entry name" value="MATH"/>
    <property type="match status" value="1"/>
</dbReference>
<dbReference type="PANTHER" id="PTHR46162">
    <property type="entry name" value="TRAF-LIKE FAMILY PROTEIN"/>
    <property type="match status" value="1"/>
</dbReference>
<evidence type="ECO:0000313" key="2">
    <source>
        <dbReference type="EMBL" id="CAG7869978.1"/>
    </source>
</evidence>
<dbReference type="PANTHER" id="PTHR46162:SF58">
    <property type="entry name" value="TRAF-LIKE FAMILY PROTEIN"/>
    <property type="match status" value="1"/>
</dbReference>
<accession>A0A3P5YHH9</accession>
<evidence type="ECO:0000313" key="3">
    <source>
        <dbReference type="EMBL" id="VDC66649.1"/>
    </source>
</evidence>
<dbReference type="CDD" id="cd00121">
    <property type="entry name" value="MATH"/>
    <property type="match status" value="1"/>
</dbReference>
<proteinExistence type="predicted"/>
<dbReference type="Pfam" id="PF22486">
    <property type="entry name" value="MATH_2"/>
    <property type="match status" value="1"/>
</dbReference>
<name>A0A3P5YHH9_BRACM</name>
<dbReference type="Gene3D" id="2.60.210.10">
    <property type="entry name" value="Apoptosis, Tumor Necrosis Factor Receptor Associated Protein 2, Chain A"/>
    <property type="match status" value="1"/>
</dbReference>
<gene>
    <name evidence="3" type="ORF">BRAA06T25189Z</name>
    <name evidence="2" type="ORF">BRAPAZ1V2_A06P22180.2</name>
</gene>
<evidence type="ECO:0000259" key="1">
    <source>
        <dbReference type="PROSITE" id="PS50144"/>
    </source>
</evidence>
<dbReference type="Gramene" id="A06p22180.2_BraZ1">
    <property type="protein sequence ID" value="A06p22180.2_BraZ1.CDS"/>
    <property type="gene ID" value="A06g22180.2_BraZ1"/>
</dbReference>
<protein>
    <recommendedName>
        <fullName evidence="1">MATH domain-containing protein</fullName>
    </recommendedName>
</protein>
<dbReference type="EMBL" id="LS974622">
    <property type="protein sequence ID" value="CAG7869978.1"/>
    <property type="molecule type" value="Genomic_DNA"/>
</dbReference>
<dbReference type="Proteomes" id="UP000694005">
    <property type="component" value="Chromosome A06"/>
</dbReference>
<feature type="domain" description="MATH" evidence="1">
    <location>
        <begin position="30"/>
        <end position="148"/>
    </location>
</feature>
<sequence length="148" mass="17453">MFLLLLKGSHKNEKLKVPPEEIRKLGNSSPSSYSVKFESFKTMMDLVKDGYYESHPFTVGEFNWTFLIYPKGGDKDYTYTSYVSLYARIDDSNIIDSQVVYAEIKIFVYNYIHKAYYYYQGRCEILDDPFIHITLLFVLVSLEFKLAW</sequence>
<reference evidence="3" key="1">
    <citation type="submission" date="2018-11" db="EMBL/GenBank/DDBJ databases">
        <authorList>
            <consortium name="Genoscope - CEA"/>
            <person name="William W."/>
        </authorList>
    </citation>
    <scope>NUCLEOTIDE SEQUENCE</scope>
</reference>